<dbReference type="AlphaFoldDB" id="A0A158A006"/>
<dbReference type="NCBIfam" id="TIGR03352">
    <property type="entry name" value="VI_chp_3"/>
    <property type="match status" value="1"/>
</dbReference>
<dbReference type="STRING" id="1777144.AWB83_01194"/>
<gene>
    <name evidence="1" type="ORF">AWB83_01194</name>
</gene>
<dbReference type="EMBL" id="FCOB02000004">
    <property type="protein sequence ID" value="SAK51095.1"/>
    <property type="molecule type" value="Genomic_DNA"/>
</dbReference>
<organism evidence="1 2">
    <name type="scientific">Caballeronia ptereochthonis</name>
    <dbReference type="NCBI Taxonomy" id="1777144"/>
    <lineage>
        <taxon>Bacteria</taxon>
        <taxon>Pseudomonadati</taxon>
        <taxon>Pseudomonadota</taxon>
        <taxon>Betaproteobacteria</taxon>
        <taxon>Burkholderiales</taxon>
        <taxon>Burkholderiaceae</taxon>
        <taxon>Caballeronia</taxon>
    </lineage>
</organism>
<reference evidence="1" key="1">
    <citation type="submission" date="2016-01" db="EMBL/GenBank/DDBJ databases">
        <authorList>
            <person name="Peeters C."/>
        </authorList>
    </citation>
    <scope>NUCLEOTIDE SEQUENCE [LARGE SCALE GENOMIC DNA]</scope>
    <source>
        <strain evidence="1">LMG 29326</strain>
    </source>
</reference>
<dbReference type="PANTHER" id="PTHR37625">
    <property type="entry name" value="OUTER MEMBRANE LIPOPROTEIN-RELATED"/>
    <property type="match status" value="1"/>
</dbReference>
<protein>
    <submittedName>
        <fullName evidence="1">Lipoprotein</fullName>
    </submittedName>
</protein>
<name>A0A158A006_9BURK</name>
<dbReference type="InterPro" id="IPR038706">
    <property type="entry name" value="Type_VI_SciN-like_sf"/>
</dbReference>
<comment type="caution">
    <text evidence="1">The sequence shown here is derived from an EMBL/GenBank/DDBJ whole genome shotgun (WGS) entry which is preliminary data.</text>
</comment>
<keyword evidence="1" id="KW-0449">Lipoprotein</keyword>
<keyword evidence="2" id="KW-1185">Reference proteome</keyword>
<dbReference type="Gene3D" id="2.60.40.4150">
    <property type="entry name" value="Type VI secretion system, lipoprotein SciN"/>
    <property type="match status" value="1"/>
</dbReference>
<evidence type="ECO:0000313" key="2">
    <source>
        <dbReference type="Proteomes" id="UP000054978"/>
    </source>
</evidence>
<dbReference type="Proteomes" id="UP000054978">
    <property type="component" value="Unassembled WGS sequence"/>
</dbReference>
<proteinExistence type="predicted"/>
<evidence type="ECO:0000313" key="1">
    <source>
        <dbReference type="EMBL" id="SAK51095.1"/>
    </source>
</evidence>
<dbReference type="PANTHER" id="PTHR37625:SF4">
    <property type="entry name" value="OUTER MEMBRANE LIPOPROTEIN"/>
    <property type="match status" value="1"/>
</dbReference>
<dbReference type="RefSeq" id="WP_087043357.1">
    <property type="nucleotide sequence ID" value="NZ_FCOB02000004.1"/>
</dbReference>
<sequence>MRNVDPIARGACVSRLTGFAGAGGAARIVARAVRRVPSRVRPLVVLGVFAVAACKSPPPPPPPPPTVVRINVNALDKVNPDHTGRPSPVLVRVYELKATAAFDSADFFTLYGRDQATLGADLNAKNEFLLKPGDSQSVEQTVQPGTKFVAVVAAYRDIERSRWRATVPVPPNQTTVLTVRVDRADVSIAAQRAPAPPPKPAK</sequence>
<dbReference type="Pfam" id="PF12790">
    <property type="entry name" value="T6SS-SciN"/>
    <property type="match status" value="1"/>
</dbReference>
<accession>A0A158A006</accession>
<dbReference type="OrthoDB" id="5471061at2"/>
<dbReference type="InterPro" id="IPR017734">
    <property type="entry name" value="T6SS_SciN"/>
</dbReference>